<dbReference type="VEuPathDB" id="ToxoDB:CSUI_000622"/>
<dbReference type="Proteomes" id="UP000221165">
    <property type="component" value="Unassembled WGS sequence"/>
</dbReference>
<proteinExistence type="predicted"/>
<feature type="region of interest" description="Disordered" evidence="1">
    <location>
        <begin position="244"/>
        <end position="280"/>
    </location>
</feature>
<feature type="compositionally biased region" description="Low complexity" evidence="1">
    <location>
        <begin position="60"/>
        <end position="71"/>
    </location>
</feature>
<protein>
    <submittedName>
        <fullName evidence="2">Erythrocyte membrane protein related</fullName>
    </submittedName>
</protein>
<organism evidence="2 3">
    <name type="scientific">Cystoisospora suis</name>
    <dbReference type="NCBI Taxonomy" id="483139"/>
    <lineage>
        <taxon>Eukaryota</taxon>
        <taxon>Sar</taxon>
        <taxon>Alveolata</taxon>
        <taxon>Apicomplexa</taxon>
        <taxon>Conoidasida</taxon>
        <taxon>Coccidia</taxon>
        <taxon>Eucoccidiorida</taxon>
        <taxon>Eimeriorina</taxon>
        <taxon>Sarcocystidae</taxon>
        <taxon>Cystoisospora</taxon>
    </lineage>
</organism>
<evidence type="ECO:0000256" key="1">
    <source>
        <dbReference type="SAM" id="MobiDB-lite"/>
    </source>
</evidence>
<evidence type="ECO:0000313" key="2">
    <source>
        <dbReference type="EMBL" id="PHJ25526.1"/>
    </source>
</evidence>
<keyword evidence="3" id="KW-1185">Reference proteome</keyword>
<feature type="compositionally biased region" description="Basic residues" evidence="1">
    <location>
        <begin position="426"/>
        <end position="436"/>
    </location>
</feature>
<feature type="compositionally biased region" description="Basic and acidic residues" evidence="1">
    <location>
        <begin position="270"/>
        <end position="280"/>
    </location>
</feature>
<comment type="caution">
    <text evidence="2">The sequence shown here is derived from an EMBL/GenBank/DDBJ whole genome shotgun (WGS) entry which is preliminary data.</text>
</comment>
<evidence type="ECO:0000313" key="3">
    <source>
        <dbReference type="Proteomes" id="UP000221165"/>
    </source>
</evidence>
<gene>
    <name evidence="2" type="ORF">CSUI_000622</name>
</gene>
<dbReference type="EMBL" id="MIGC01000242">
    <property type="protein sequence ID" value="PHJ25526.1"/>
    <property type="molecule type" value="Genomic_DNA"/>
</dbReference>
<dbReference type="RefSeq" id="XP_067927172.1">
    <property type="nucleotide sequence ID" value="XM_068060855.1"/>
</dbReference>
<dbReference type="AlphaFoldDB" id="A0A2C6LGA2"/>
<feature type="region of interest" description="Disordered" evidence="1">
    <location>
        <begin position="311"/>
        <end position="359"/>
    </location>
</feature>
<feature type="region of interest" description="Disordered" evidence="1">
    <location>
        <begin position="145"/>
        <end position="169"/>
    </location>
</feature>
<feature type="region of interest" description="Disordered" evidence="1">
    <location>
        <begin position="1"/>
        <end position="112"/>
    </location>
</feature>
<dbReference type="OrthoDB" id="330508at2759"/>
<name>A0A2C6LGA2_9APIC</name>
<sequence>MAKRLRKPGKDQVDMSGPSAVPFDEEGSETYHSDDSTAPQSGGEKATQKDTRLHNSAPEISSSGIVSPVGGRCSKPAKRRQKKPESGGVALMSGAPEKDDSAVHPIPAPPPWAKEQREALERLTDGFYARHRLYLRVWPVTATTDSGCKRKGGGSGGSKKPSAETGDEAAKLRQEQLINMRVMLYDRVAENLSFTCTQYNTAEQPRRNHYLPDFLKPRNGKTLRSNTDAASASFTKLSAGGEWAEGVKDSDNGGSQVDGLRKQNSTEPVHSSHDSAEPITEKVKELQNSLLSDGFTGCWVLLLSEKYIPPTEDSLSPSGAGGSSQATEGGTSAASNPESRGQNSGTKTSSEEGAAPAPPAPRVRRVIVCGALIEVYSNNERQISALWCLPCLSARSTRILLQAFLPRLVIEAFKLPDVFVTPPSKALKRHKKKQKCRQSDSGPGNDPAASSRSGPPEDDDEDVAPSAPPKSIFAVCEDTLLWPRQALFLLGSPARMGFLRHMEPLQAAPELVDSSGDSEESFEEQPQLHVDAGLGVKWRQCNCRRRFSSARAKAVAVADDCVHAPGPGAFLRFFSVSELWATRLIPAKGDRSRLDLQEGTADVQSHLENNRSSTGKAAAASPEIMWPKETDGWSCLVPGGTCEGLIEEIYGGMPFLRQYSDDDLKQLNVSEDEMCGLTEEECKALLVW</sequence>
<dbReference type="GeneID" id="94424066"/>
<feature type="region of interest" description="Disordered" evidence="1">
    <location>
        <begin position="424"/>
        <end position="466"/>
    </location>
</feature>
<feature type="compositionally biased region" description="Polar residues" evidence="1">
    <location>
        <begin position="313"/>
        <end position="348"/>
    </location>
</feature>
<accession>A0A2C6LGA2</accession>
<reference evidence="2 3" key="1">
    <citation type="journal article" date="2017" name="Int. J. Parasitol.">
        <title>The genome of the protozoan parasite Cystoisospora suis and a reverse vaccinology approach to identify vaccine candidates.</title>
        <authorList>
            <person name="Palmieri N."/>
            <person name="Shrestha A."/>
            <person name="Ruttkowski B."/>
            <person name="Beck T."/>
            <person name="Vogl C."/>
            <person name="Tomley F."/>
            <person name="Blake D.P."/>
            <person name="Joachim A."/>
        </authorList>
    </citation>
    <scope>NUCLEOTIDE SEQUENCE [LARGE SCALE GENOMIC DNA]</scope>
    <source>
        <strain evidence="2 3">Wien I</strain>
    </source>
</reference>